<comment type="caution">
    <text evidence="2">The sequence shown here is derived from an EMBL/GenBank/DDBJ whole genome shotgun (WGS) entry which is preliminary data.</text>
</comment>
<accession>A0A9Q9UTD2</accession>
<dbReference type="AntiFam" id="ANF00178">
    <property type="entry name" value="Shadow ORF (opposite dhbF)"/>
</dbReference>
<dbReference type="EMBL" id="CABVPX010000028">
    <property type="protein sequence ID" value="VWC17159.1"/>
    <property type="molecule type" value="Genomic_DNA"/>
</dbReference>
<dbReference type="AlphaFoldDB" id="A0A9Q9UTD2"/>
<reference evidence="2 3" key="1">
    <citation type="submission" date="2019-09" db="EMBL/GenBank/DDBJ databases">
        <authorList>
            <person name="Depoorter E."/>
        </authorList>
    </citation>
    <scope>NUCLEOTIDE SEQUENCE [LARGE SCALE GENOMIC DNA]</scope>
    <source>
        <strain evidence="2">LMG 24066</strain>
    </source>
</reference>
<name>A0A9Q9UTD2_9BURK</name>
<organism evidence="2 3">
    <name type="scientific">Burkholderia arboris</name>
    <dbReference type="NCBI Taxonomy" id="488730"/>
    <lineage>
        <taxon>Bacteria</taxon>
        <taxon>Pseudomonadati</taxon>
        <taxon>Pseudomonadota</taxon>
        <taxon>Betaproteobacteria</taxon>
        <taxon>Burkholderiales</taxon>
        <taxon>Burkholderiaceae</taxon>
        <taxon>Burkholderia</taxon>
        <taxon>Burkholderia cepacia complex</taxon>
    </lineage>
</organism>
<feature type="region of interest" description="Disordered" evidence="1">
    <location>
        <begin position="246"/>
        <end position="270"/>
    </location>
</feature>
<dbReference type="Proteomes" id="UP000494172">
    <property type="component" value="Unassembled WGS sequence"/>
</dbReference>
<evidence type="ECO:0000313" key="2">
    <source>
        <dbReference type="EMBL" id="VWC17159.1"/>
    </source>
</evidence>
<proteinExistence type="predicted"/>
<gene>
    <name evidence="2" type="ORF">BAR24066_05606</name>
</gene>
<evidence type="ECO:0000256" key="1">
    <source>
        <dbReference type="SAM" id="MobiDB-lite"/>
    </source>
</evidence>
<sequence>MVRDERDGLGGLPGLRLDEFVDALVFGVSRRRRIPRVQQQMPLVGIEQVDLPDRPLRIGERGLDKMQQPRSMRQHTCVVVKLGIRVHVQRTPGIARISCHGHREIVDEAIGERMQGRTALAEFPPVAVRHDIDARTEDRCGDRTAQLLDLLHAELLVLHVREDFGAHVPRQFHERHVRRKRQPHRQDVGEHPGQCARLLRARRYREIEHGSPAVARSVKVRRHDGRENERPLRDLRLDPVELFDKRKRKRRGFPPEKAARARRRTGQGFRSRQGVDVVLPILAVVRVARR</sequence>
<evidence type="ECO:0000313" key="3">
    <source>
        <dbReference type="Proteomes" id="UP000494172"/>
    </source>
</evidence>
<protein>
    <submittedName>
        <fullName evidence="2">Uncharacterized protein</fullName>
    </submittedName>
</protein>